<organism evidence="3 4">
    <name type="scientific">candidate division GN15 bacterium</name>
    <dbReference type="NCBI Taxonomy" id="2072418"/>
    <lineage>
        <taxon>Bacteria</taxon>
        <taxon>candidate division GN15</taxon>
    </lineage>
</organism>
<accession>A0A855X3N2</accession>
<comment type="caution">
    <text evidence="3">The sequence shown here is derived from an EMBL/GenBank/DDBJ whole genome shotgun (WGS) entry which is preliminary data.</text>
</comment>
<dbReference type="InterPro" id="IPR025164">
    <property type="entry name" value="Toastrack_DUF4097"/>
</dbReference>
<dbReference type="Pfam" id="PF13349">
    <property type="entry name" value="DUF4097"/>
    <property type="match status" value="1"/>
</dbReference>
<feature type="signal peptide" evidence="1">
    <location>
        <begin position="1"/>
        <end position="20"/>
    </location>
</feature>
<dbReference type="EMBL" id="PQAP01000195">
    <property type="protein sequence ID" value="PWB68598.1"/>
    <property type="molecule type" value="Genomic_DNA"/>
</dbReference>
<feature type="chain" id="PRO_5032574248" description="DUF4097 domain-containing protein" evidence="1">
    <location>
        <begin position="21"/>
        <end position="352"/>
    </location>
</feature>
<reference evidence="3 4" key="1">
    <citation type="journal article" date="2018" name="ISME J.">
        <title>A methanotrophic archaeon couples anaerobic oxidation of methane to Fe(III) reduction.</title>
        <authorList>
            <person name="Cai C."/>
            <person name="Leu A.O."/>
            <person name="Xie G.J."/>
            <person name="Guo J."/>
            <person name="Feng Y."/>
            <person name="Zhao J.X."/>
            <person name="Tyson G.W."/>
            <person name="Yuan Z."/>
            <person name="Hu S."/>
        </authorList>
    </citation>
    <scope>NUCLEOTIDE SEQUENCE [LARGE SCALE GENOMIC DNA]</scope>
    <source>
        <strain evidence="3">FeB_12</strain>
    </source>
</reference>
<name>A0A855X3N2_9BACT</name>
<evidence type="ECO:0000313" key="4">
    <source>
        <dbReference type="Proteomes" id="UP000250918"/>
    </source>
</evidence>
<proteinExistence type="predicted"/>
<evidence type="ECO:0000259" key="2">
    <source>
        <dbReference type="Pfam" id="PF13349"/>
    </source>
</evidence>
<gene>
    <name evidence="3" type="ORF">C3F09_11315</name>
</gene>
<dbReference type="AlphaFoldDB" id="A0A855X3N2"/>
<dbReference type="Proteomes" id="UP000250918">
    <property type="component" value="Unassembled WGS sequence"/>
</dbReference>
<evidence type="ECO:0000256" key="1">
    <source>
        <dbReference type="SAM" id="SignalP"/>
    </source>
</evidence>
<feature type="domain" description="DUF4097" evidence="2">
    <location>
        <begin position="157"/>
        <end position="269"/>
    </location>
</feature>
<keyword evidence="1" id="KW-0732">Signal</keyword>
<sequence length="352" mass="37881">MSRAVRIFAYLVCLMSVGLAVRSQQVTEIEPGLFSTSELKASARITTQKRILIRSAESLSGSLRIDTAKGATASLTYRIQARSDDKKKGIDYIDLISVTVISVVDEIRIEMRAPNPAPWEADVEEGLVLANLTLPPGSALDIEAVAFDVTAKGPFRELVIPSSMGRLEISHVTDKLDVNTANQRVLLQNISGDISASTTNANLSARGLDCREQPAKLRNESGDIKIDSVRGELSVRNRYGRTEINGFTPTGTGSFVRSSSGPVLVEIAAMTDGRLVIVNEYEDIELRLPNNLSAALALTVDDDGTIDVSQARFMADVVEHNHLNLRLGQGTGSISASIRGKGNILVHGEPGD</sequence>
<protein>
    <recommendedName>
        <fullName evidence="2">DUF4097 domain-containing protein</fullName>
    </recommendedName>
</protein>
<evidence type="ECO:0000313" key="3">
    <source>
        <dbReference type="EMBL" id="PWB68598.1"/>
    </source>
</evidence>